<dbReference type="Proteomes" id="UP000054481">
    <property type="component" value="Unassembled WGS sequence"/>
</dbReference>
<dbReference type="SMART" id="SM00886">
    <property type="entry name" value="Dabb"/>
    <property type="match status" value="1"/>
</dbReference>
<dbReference type="InterPro" id="IPR013097">
    <property type="entry name" value="Dabb"/>
</dbReference>
<reference evidence="2 3" key="1">
    <citation type="journal article" date="2014" name="Genome Biol. Evol.">
        <title>Comparative genomics and transcriptomics analyses reveal divergent lifestyle features of nematode endoparasitic fungus Hirsutella minnesotensis.</title>
        <authorList>
            <person name="Lai Y."/>
            <person name="Liu K."/>
            <person name="Zhang X."/>
            <person name="Zhang X."/>
            <person name="Li K."/>
            <person name="Wang N."/>
            <person name="Shu C."/>
            <person name="Wu Y."/>
            <person name="Wang C."/>
            <person name="Bushley K.E."/>
            <person name="Xiang M."/>
            <person name="Liu X."/>
        </authorList>
    </citation>
    <scope>NUCLEOTIDE SEQUENCE [LARGE SCALE GENOMIC DNA]</scope>
    <source>
        <strain evidence="2 3">3608</strain>
    </source>
</reference>
<dbReference type="Pfam" id="PF07876">
    <property type="entry name" value="Dabb"/>
    <property type="match status" value="1"/>
</dbReference>
<evidence type="ECO:0000313" key="3">
    <source>
        <dbReference type="Proteomes" id="UP000054481"/>
    </source>
</evidence>
<gene>
    <name evidence="2" type="ORF">HIM_05366</name>
</gene>
<name>A0A0F8A0A5_9HYPO</name>
<organism evidence="2 3">
    <name type="scientific">Hirsutella minnesotensis 3608</name>
    <dbReference type="NCBI Taxonomy" id="1043627"/>
    <lineage>
        <taxon>Eukaryota</taxon>
        <taxon>Fungi</taxon>
        <taxon>Dikarya</taxon>
        <taxon>Ascomycota</taxon>
        <taxon>Pezizomycotina</taxon>
        <taxon>Sordariomycetes</taxon>
        <taxon>Hypocreomycetidae</taxon>
        <taxon>Hypocreales</taxon>
        <taxon>Ophiocordycipitaceae</taxon>
        <taxon>Hirsutella</taxon>
    </lineage>
</organism>
<dbReference type="InterPro" id="IPR011008">
    <property type="entry name" value="Dimeric_a/b-barrel"/>
</dbReference>
<evidence type="ECO:0000313" key="2">
    <source>
        <dbReference type="EMBL" id="KJZ75172.1"/>
    </source>
</evidence>
<keyword evidence="3" id="KW-1185">Reference proteome</keyword>
<dbReference type="EMBL" id="KQ030519">
    <property type="protein sequence ID" value="KJZ75172.1"/>
    <property type="molecule type" value="Genomic_DNA"/>
</dbReference>
<evidence type="ECO:0000259" key="1">
    <source>
        <dbReference type="PROSITE" id="PS51502"/>
    </source>
</evidence>
<dbReference type="SUPFAM" id="SSF54909">
    <property type="entry name" value="Dimeric alpha+beta barrel"/>
    <property type="match status" value="1"/>
</dbReference>
<protein>
    <recommendedName>
        <fullName evidence="1">Stress-response A/B barrel domain-containing protein</fullName>
    </recommendedName>
</protein>
<accession>A0A0F8A0A5</accession>
<dbReference type="AlphaFoldDB" id="A0A0F8A0A5"/>
<sequence>MAEGIQRVTLFKIPDPASQERLLSIYKEMPNNAIKNGVPYLASVKAGRTKPDQRSEGFTVAVMTAFKSIEDMRYYDNECSAHAELKEFAKTVHQGVLMVFFENELFS</sequence>
<dbReference type="OrthoDB" id="3830014at2759"/>
<proteinExistence type="predicted"/>
<feature type="domain" description="Stress-response A/B barrel" evidence="1">
    <location>
        <begin position="5"/>
        <end position="101"/>
    </location>
</feature>
<dbReference type="PROSITE" id="PS51502">
    <property type="entry name" value="S_R_A_B_BARREL"/>
    <property type="match status" value="1"/>
</dbReference>
<dbReference type="Gene3D" id="3.30.70.100">
    <property type="match status" value="1"/>
</dbReference>